<dbReference type="Gene3D" id="3.80.10.10">
    <property type="entry name" value="Ribonuclease Inhibitor"/>
    <property type="match status" value="1"/>
</dbReference>
<dbReference type="SUPFAM" id="SSF52047">
    <property type="entry name" value="RNI-like"/>
    <property type="match status" value="1"/>
</dbReference>
<reference evidence="1" key="1">
    <citation type="journal article" date="2019" name="bioRxiv">
        <title>The Genome of the Zebra Mussel, Dreissena polymorpha: A Resource for Invasive Species Research.</title>
        <authorList>
            <person name="McCartney M.A."/>
            <person name="Auch B."/>
            <person name="Kono T."/>
            <person name="Mallez S."/>
            <person name="Zhang Y."/>
            <person name="Obille A."/>
            <person name="Becker A."/>
            <person name="Abrahante J.E."/>
            <person name="Garbe J."/>
            <person name="Badalamenti J.P."/>
            <person name="Herman A."/>
            <person name="Mangelson H."/>
            <person name="Liachko I."/>
            <person name="Sullivan S."/>
            <person name="Sone E.D."/>
            <person name="Koren S."/>
            <person name="Silverstein K.A.T."/>
            <person name="Beckman K.B."/>
            <person name="Gohl D.M."/>
        </authorList>
    </citation>
    <scope>NUCLEOTIDE SEQUENCE</scope>
    <source>
        <strain evidence="1">Duluth1</strain>
        <tissue evidence="1">Whole animal</tissue>
    </source>
</reference>
<dbReference type="AlphaFoldDB" id="A0A9D4MKD0"/>
<dbReference type="EMBL" id="JAIWYP010000001">
    <property type="protein sequence ID" value="KAH3877594.1"/>
    <property type="molecule type" value="Genomic_DNA"/>
</dbReference>
<gene>
    <name evidence="1" type="ORF">DPMN_001469</name>
</gene>
<dbReference type="InterPro" id="IPR032675">
    <property type="entry name" value="LRR_dom_sf"/>
</dbReference>
<dbReference type="Pfam" id="PF13516">
    <property type="entry name" value="LRR_6"/>
    <property type="match status" value="4"/>
</dbReference>
<dbReference type="InterPro" id="IPR001611">
    <property type="entry name" value="Leu-rich_rpt"/>
</dbReference>
<organism evidence="1 2">
    <name type="scientific">Dreissena polymorpha</name>
    <name type="common">Zebra mussel</name>
    <name type="synonym">Mytilus polymorpha</name>
    <dbReference type="NCBI Taxonomy" id="45954"/>
    <lineage>
        <taxon>Eukaryota</taxon>
        <taxon>Metazoa</taxon>
        <taxon>Spiralia</taxon>
        <taxon>Lophotrochozoa</taxon>
        <taxon>Mollusca</taxon>
        <taxon>Bivalvia</taxon>
        <taxon>Autobranchia</taxon>
        <taxon>Heteroconchia</taxon>
        <taxon>Euheterodonta</taxon>
        <taxon>Imparidentia</taxon>
        <taxon>Neoheterodontei</taxon>
        <taxon>Myida</taxon>
        <taxon>Dreissenoidea</taxon>
        <taxon>Dreissenidae</taxon>
        <taxon>Dreissena</taxon>
    </lineage>
</organism>
<evidence type="ECO:0000313" key="2">
    <source>
        <dbReference type="Proteomes" id="UP000828390"/>
    </source>
</evidence>
<accession>A0A9D4MKD0</accession>
<dbReference type="SMART" id="SM00368">
    <property type="entry name" value="LRR_RI"/>
    <property type="match status" value="4"/>
</dbReference>
<dbReference type="PANTHER" id="PTHR24114">
    <property type="entry name" value="LEUCINE RICH REPEAT FAMILY PROTEIN"/>
    <property type="match status" value="1"/>
</dbReference>
<sequence length="230" mass="25389">MYPVHLERLSKEEIILQVCEAKTAGPQKAACIAILDNRFVEQIDFEQNALEYVPIYAIGDVIAHSASLKHVRITSNGLKSEGAGIVCNAVQENKRIVSLDLSDNGLDGKLFEKLLNTSTSLKELYLSKNNLIDVGAQALARGMECLPTLHVLDLSWNHIRLTGAIAIGSALAKNRSLKVLNLEWNGLHLEGAKSISIALSKKQNTRGFGFNLQQTGRTFNINYTVRHRNQ</sequence>
<keyword evidence="2" id="KW-1185">Reference proteome</keyword>
<evidence type="ECO:0000313" key="1">
    <source>
        <dbReference type="EMBL" id="KAH3877594.1"/>
    </source>
</evidence>
<protein>
    <submittedName>
        <fullName evidence="1">Uncharacterized protein</fullName>
    </submittedName>
</protein>
<dbReference type="InterPro" id="IPR052394">
    <property type="entry name" value="LRR-containing"/>
</dbReference>
<dbReference type="PANTHER" id="PTHR24114:SF2">
    <property type="entry name" value="F-BOX DOMAIN-CONTAINING PROTEIN-RELATED"/>
    <property type="match status" value="1"/>
</dbReference>
<reference evidence="1" key="2">
    <citation type="submission" date="2020-11" db="EMBL/GenBank/DDBJ databases">
        <authorList>
            <person name="McCartney M.A."/>
            <person name="Auch B."/>
            <person name="Kono T."/>
            <person name="Mallez S."/>
            <person name="Becker A."/>
            <person name="Gohl D.M."/>
            <person name="Silverstein K.A.T."/>
            <person name="Koren S."/>
            <person name="Bechman K.B."/>
            <person name="Herman A."/>
            <person name="Abrahante J.E."/>
            <person name="Garbe J."/>
        </authorList>
    </citation>
    <scope>NUCLEOTIDE SEQUENCE</scope>
    <source>
        <strain evidence="1">Duluth1</strain>
        <tissue evidence="1">Whole animal</tissue>
    </source>
</reference>
<proteinExistence type="predicted"/>
<dbReference type="Proteomes" id="UP000828390">
    <property type="component" value="Unassembled WGS sequence"/>
</dbReference>
<name>A0A9D4MKD0_DREPO</name>
<comment type="caution">
    <text evidence="1">The sequence shown here is derived from an EMBL/GenBank/DDBJ whole genome shotgun (WGS) entry which is preliminary data.</text>
</comment>